<evidence type="ECO:0000259" key="2">
    <source>
        <dbReference type="PROSITE" id="PS50102"/>
    </source>
</evidence>
<dbReference type="Proteomes" id="UP000287853">
    <property type="component" value="Unassembled WGS sequence"/>
</dbReference>
<dbReference type="GO" id="GO:0003723">
    <property type="term" value="F:RNA binding"/>
    <property type="evidence" value="ECO:0007669"/>
    <property type="project" value="UniProtKB-KW"/>
</dbReference>
<name>A0A3S3QHJ2_9BACT</name>
<dbReference type="PANTHER" id="PTHR48027">
    <property type="entry name" value="HETEROGENEOUS NUCLEAR RIBONUCLEOPROTEIN 87F-RELATED"/>
    <property type="match status" value="1"/>
</dbReference>
<dbReference type="PROSITE" id="PS50102">
    <property type="entry name" value="RRM"/>
    <property type="match status" value="1"/>
</dbReference>
<evidence type="ECO:0000313" key="3">
    <source>
        <dbReference type="EMBL" id="RWX44624.1"/>
    </source>
</evidence>
<dbReference type="InterPro" id="IPR052462">
    <property type="entry name" value="SLIRP/GR-RBP-like"/>
</dbReference>
<comment type="caution">
    <text evidence="3">The sequence shown here is derived from an EMBL/GenBank/DDBJ whole genome shotgun (WGS) entry which is preliminary data.</text>
</comment>
<dbReference type="SUPFAM" id="SSF54928">
    <property type="entry name" value="RNA-binding domain, RBD"/>
    <property type="match status" value="1"/>
</dbReference>
<dbReference type="InterPro" id="IPR000504">
    <property type="entry name" value="RRM_dom"/>
</dbReference>
<keyword evidence="4" id="KW-1185">Reference proteome</keyword>
<accession>A0A3S3QHJ2</accession>
<proteinExistence type="predicted"/>
<protein>
    <submittedName>
        <fullName evidence="3">RNA recognition motif (RRM, RBD, or RNP domain)</fullName>
    </submittedName>
</protein>
<dbReference type="Gene3D" id="3.30.70.330">
    <property type="match status" value="1"/>
</dbReference>
<feature type="domain" description="RRM" evidence="2">
    <location>
        <begin position="1"/>
        <end position="79"/>
    </location>
</feature>
<gene>
    <name evidence="3" type="ORF">H206_01782</name>
</gene>
<dbReference type="InterPro" id="IPR012677">
    <property type="entry name" value="Nucleotide-bd_a/b_plait_sf"/>
</dbReference>
<reference evidence="3 4" key="1">
    <citation type="submission" date="2017-01" db="EMBL/GenBank/DDBJ databases">
        <title>The cable genome- insights into the physiology and evolution of filamentous bacteria capable of sulfide oxidation via long distance electron transfer.</title>
        <authorList>
            <person name="Schreiber L."/>
            <person name="Bjerg J.T."/>
            <person name="Boggild A."/>
            <person name="Van De Vossenberg J."/>
            <person name="Meysman F."/>
            <person name="Nielsen L.P."/>
            <person name="Schramm A."/>
            <person name="Kjeldsen K.U."/>
        </authorList>
    </citation>
    <scope>NUCLEOTIDE SEQUENCE [LARGE SCALE GENOMIC DNA]</scope>
    <source>
        <strain evidence="3">MCF</strain>
    </source>
</reference>
<organism evidence="3 4">
    <name type="scientific">Candidatus Electrothrix aarhusensis</name>
    <dbReference type="NCBI Taxonomy" id="1859131"/>
    <lineage>
        <taxon>Bacteria</taxon>
        <taxon>Pseudomonadati</taxon>
        <taxon>Thermodesulfobacteriota</taxon>
        <taxon>Desulfobulbia</taxon>
        <taxon>Desulfobulbales</taxon>
        <taxon>Desulfobulbaceae</taxon>
        <taxon>Candidatus Electrothrix</taxon>
    </lineage>
</organism>
<dbReference type="SMART" id="SM00360">
    <property type="entry name" value="RRM"/>
    <property type="match status" value="1"/>
</dbReference>
<keyword evidence="1" id="KW-0694">RNA-binding</keyword>
<dbReference type="EMBL" id="MTKO01000092">
    <property type="protein sequence ID" value="RWX44624.1"/>
    <property type="molecule type" value="Genomic_DNA"/>
</dbReference>
<evidence type="ECO:0000313" key="4">
    <source>
        <dbReference type="Proteomes" id="UP000287853"/>
    </source>
</evidence>
<sequence>MKLFIGSLPYNTTETELTDLFGQYGSVVDTNLVKDHFTGQTKGFAFVEMETRSAGHKAMEDLNGKEYKHRQLVCNEAKPAKKKKFRRG</sequence>
<evidence type="ECO:0000256" key="1">
    <source>
        <dbReference type="ARBA" id="ARBA00022884"/>
    </source>
</evidence>
<dbReference type="AlphaFoldDB" id="A0A3S3QHJ2"/>
<dbReference type="InterPro" id="IPR035979">
    <property type="entry name" value="RBD_domain_sf"/>
</dbReference>
<dbReference type="Pfam" id="PF00076">
    <property type="entry name" value="RRM_1"/>
    <property type="match status" value="1"/>
</dbReference>